<evidence type="ECO:0000313" key="3">
    <source>
        <dbReference type="Proteomes" id="UP000322791"/>
    </source>
</evidence>
<dbReference type="Pfam" id="PF07484">
    <property type="entry name" value="Collar"/>
    <property type="match status" value="1"/>
</dbReference>
<comment type="caution">
    <text evidence="2">The sequence shown here is derived from an EMBL/GenBank/DDBJ whole genome shotgun (WGS) entry which is preliminary data.</text>
</comment>
<dbReference type="InterPro" id="IPR011083">
    <property type="entry name" value="Phage_tail_collar_dom"/>
</dbReference>
<gene>
    <name evidence="2" type="ORF">FY528_13200</name>
</gene>
<feature type="domain" description="Phage tail collar" evidence="1">
    <location>
        <begin position="6"/>
        <end position="62"/>
    </location>
</feature>
<evidence type="ECO:0000313" key="2">
    <source>
        <dbReference type="EMBL" id="TYZ08399.1"/>
    </source>
</evidence>
<reference evidence="2 3" key="1">
    <citation type="submission" date="2019-08" db="EMBL/GenBank/DDBJ databases">
        <authorList>
            <person name="Seo M.-J."/>
        </authorList>
    </citation>
    <scope>NUCLEOTIDE SEQUENCE [LARGE SCALE GENOMIC DNA]</scope>
    <source>
        <strain evidence="2 3">KIGAM108</strain>
    </source>
</reference>
<proteinExistence type="predicted"/>
<dbReference type="Proteomes" id="UP000322791">
    <property type="component" value="Unassembled WGS sequence"/>
</dbReference>
<dbReference type="InterPro" id="IPR037053">
    <property type="entry name" value="Phage_tail_collar_dom_sf"/>
</dbReference>
<dbReference type="SUPFAM" id="SSF88874">
    <property type="entry name" value="Receptor-binding domain of short tail fibre protein gp12"/>
    <property type="match status" value="1"/>
</dbReference>
<keyword evidence="3" id="KW-1185">Reference proteome</keyword>
<dbReference type="Gene3D" id="3.90.1340.10">
    <property type="entry name" value="Phage tail collar domain"/>
    <property type="match status" value="1"/>
</dbReference>
<protein>
    <submittedName>
        <fullName evidence="2">Phage tail protein</fullName>
    </submittedName>
</protein>
<dbReference type="EMBL" id="VTHL01000013">
    <property type="protein sequence ID" value="TYZ08399.1"/>
    <property type="molecule type" value="Genomic_DNA"/>
</dbReference>
<dbReference type="RefSeq" id="WP_149071488.1">
    <property type="nucleotide sequence ID" value="NZ_VTHL01000013.1"/>
</dbReference>
<organism evidence="2 3">
    <name type="scientific">Hymenobacter lutimineralis</name>
    <dbReference type="NCBI Taxonomy" id="2606448"/>
    <lineage>
        <taxon>Bacteria</taxon>
        <taxon>Pseudomonadati</taxon>
        <taxon>Bacteroidota</taxon>
        <taxon>Cytophagia</taxon>
        <taxon>Cytophagales</taxon>
        <taxon>Hymenobacteraceae</taxon>
        <taxon>Hymenobacter</taxon>
    </lineage>
</organism>
<name>A0A5D6V0T3_9BACT</name>
<evidence type="ECO:0000259" key="1">
    <source>
        <dbReference type="Pfam" id="PF07484"/>
    </source>
</evidence>
<accession>A0A5D6V0T3</accession>
<dbReference type="AlphaFoldDB" id="A0A5D6V0T3"/>
<sequence>MENFIGEIRLAGFGIVPRYWAVCDGSLLPINQNQALFSLLGTYYGGNGITAFALPDLRSRVPVGFGQGYALGQKAGTEAVTLTADQLPAHEHASVSGTINTADEAVNTDPADQFPSVCSVNQYAPGPATSTLAADALQLTVQPAGNNLPHENRQPYQALNYIIALQGIFPSRD</sequence>